<dbReference type="AlphaFoldDB" id="A0A4U3LUZ6"/>
<dbReference type="Proteomes" id="UP000308705">
    <property type="component" value="Unassembled WGS sequence"/>
</dbReference>
<keyword evidence="1" id="KW-0808">Transferase</keyword>
<organism evidence="1 2">
    <name type="scientific">Herbidospora galbida</name>
    <dbReference type="NCBI Taxonomy" id="2575442"/>
    <lineage>
        <taxon>Bacteria</taxon>
        <taxon>Bacillati</taxon>
        <taxon>Actinomycetota</taxon>
        <taxon>Actinomycetes</taxon>
        <taxon>Streptosporangiales</taxon>
        <taxon>Streptosporangiaceae</taxon>
        <taxon>Herbidospora</taxon>
    </lineage>
</organism>
<dbReference type="Gene3D" id="3.40.630.30">
    <property type="match status" value="1"/>
</dbReference>
<dbReference type="InterPro" id="IPR016181">
    <property type="entry name" value="Acyl_CoA_acyltransferase"/>
</dbReference>
<dbReference type="EMBL" id="SZQA01000059">
    <property type="protein sequence ID" value="TKK79064.1"/>
    <property type="molecule type" value="Genomic_DNA"/>
</dbReference>
<evidence type="ECO:0000313" key="2">
    <source>
        <dbReference type="Proteomes" id="UP000308705"/>
    </source>
</evidence>
<gene>
    <name evidence="1" type="ORF">FDA94_36120</name>
</gene>
<keyword evidence="2" id="KW-1185">Reference proteome</keyword>
<dbReference type="GO" id="GO:0016740">
    <property type="term" value="F:transferase activity"/>
    <property type="evidence" value="ECO:0007669"/>
    <property type="project" value="UniProtKB-KW"/>
</dbReference>
<evidence type="ECO:0000313" key="1">
    <source>
        <dbReference type="EMBL" id="TKK79064.1"/>
    </source>
</evidence>
<protein>
    <submittedName>
        <fullName evidence="1">GNAT family N-acetyltransferase</fullName>
    </submittedName>
</protein>
<accession>A0A4U3LUZ6</accession>
<name>A0A4U3LUZ6_9ACTN</name>
<comment type="caution">
    <text evidence="1">The sequence shown here is derived from an EMBL/GenBank/DDBJ whole genome shotgun (WGS) entry which is preliminary data.</text>
</comment>
<dbReference type="RefSeq" id="WP_137251524.1">
    <property type="nucleotide sequence ID" value="NZ_SZQA01000059.1"/>
</dbReference>
<proteinExistence type="predicted"/>
<sequence length="191" mass="21468">MLFPHTRSRRVTLSPASSLDGAAFFRALLESGLESFRFAANASEGFKRLDAMFLVRRNTTGDVLGFSTLHGLSTAGHIRNGVYLDPARSKLGIGSEAVQLTINYAFAAFPIEQMIVQTTEASFARFGLGDDETQKEGVLPEHLYFRGRLWDLHSYRIHRHDWESYVDWSPDRLSPLDAVLPAPLTWRDVPN</sequence>
<dbReference type="SUPFAM" id="SSF55729">
    <property type="entry name" value="Acyl-CoA N-acyltransferases (Nat)"/>
    <property type="match status" value="1"/>
</dbReference>
<dbReference type="OrthoDB" id="4190012at2"/>
<reference evidence="1 2" key="1">
    <citation type="submission" date="2019-04" db="EMBL/GenBank/DDBJ databases">
        <title>Herbidospora sp. NEAU-GS14.nov., a novel actinomycete isolated from soil.</title>
        <authorList>
            <person name="Han L."/>
        </authorList>
    </citation>
    <scope>NUCLEOTIDE SEQUENCE [LARGE SCALE GENOMIC DNA]</scope>
    <source>
        <strain evidence="1 2">NEAU-GS14</strain>
    </source>
</reference>